<name>A0ABM7PHQ2_9BACT</name>
<gene>
    <name evidence="1" type="ORF">DSLASN_24330</name>
</gene>
<evidence type="ECO:0000313" key="1">
    <source>
        <dbReference type="EMBL" id="BCS96801.1"/>
    </source>
</evidence>
<protein>
    <submittedName>
        <fullName evidence="1">Uncharacterized protein</fullName>
    </submittedName>
</protein>
<dbReference type="Proteomes" id="UP001320148">
    <property type="component" value="Chromosome"/>
</dbReference>
<accession>A0ABM7PHQ2</accession>
<reference evidence="1 2" key="1">
    <citation type="submission" date="2021-02" db="EMBL/GenBank/DDBJ databases">
        <title>Complete genome of Desulfoluna sp. strain ASN36.</title>
        <authorList>
            <person name="Takahashi A."/>
            <person name="Kojima H."/>
            <person name="Fukui M."/>
        </authorList>
    </citation>
    <scope>NUCLEOTIDE SEQUENCE [LARGE SCALE GENOMIC DNA]</scope>
    <source>
        <strain evidence="1 2">ASN36</strain>
    </source>
</reference>
<proteinExistence type="predicted"/>
<organism evidence="1 2">
    <name type="scientific">Desulfoluna limicola</name>
    <dbReference type="NCBI Taxonomy" id="2810562"/>
    <lineage>
        <taxon>Bacteria</taxon>
        <taxon>Pseudomonadati</taxon>
        <taxon>Thermodesulfobacteriota</taxon>
        <taxon>Desulfobacteria</taxon>
        <taxon>Desulfobacterales</taxon>
        <taxon>Desulfolunaceae</taxon>
        <taxon>Desulfoluna</taxon>
    </lineage>
</organism>
<dbReference type="EMBL" id="AP024488">
    <property type="protein sequence ID" value="BCS96801.1"/>
    <property type="molecule type" value="Genomic_DNA"/>
</dbReference>
<keyword evidence="2" id="KW-1185">Reference proteome</keyword>
<sequence length="65" mass="7610">MKKNPHGPVLSLLLLRTLYLRREPAFSQRDSQPLALYRYRLGFDLMCGDELRFGFGLTCEYELSL</sequence>
<evidence type="ECO:0000313" key="2">
    <source>
        <dbReference type="Proteomes" id="UP001320148"/>
    </source>
</evidence>